<accession>A0A430PZ88</accession>
<comment type="caution">
    <text evidence="1">The sequence shown here is derived from an EMBL/GenBank/DDBJ whole genome shotgun (WGS) entry which is preliminary data.</text>
</comment>
<proteinExistence type="predicted"/>
<organism evidence="1 2">
    <name type="scientific">Schistosoma bovis</name>
    <name type="common">Blood fluke</name>
    <dbReference type="NCBI Taxonomy" id="6184"/>
    <lineage>
        <taxon>Eukaryota</taxon>
        <taxon>Metazoa</taxon>
        <taxon>Spiralia</taxon>
        <taxon>Lophotrochozoa</taxon>
        <taxon>Platyhelminthes</taxon>
        <taxon>Trematoda</taxon>
        <taxon>Digenea</taxon>
        <taxon>Strigeidida</taxon>
        <taxon>Schistosomatoidea</taxon>
        <taxon>Schistosomatidae</taxon>
        <taxon>Schistosoma</taxon>
    </lineage>
</organism>
<evidence type="ECO:0000313" key="2">
    <source>
        <dbReference type="Proteomes" id="UP000290809"/>
    </source>
</evidence>
<evidence type="ECO:0000313" key="1">
    <source>
        <dbReference type="EMBL" id="RTG80770.1"/>
    </source>
</evidence>
<feature type="non-terminal residue" evidence="1">
    <location>
        <position position="345"/>
    </location>
</feature>
<name>A0A430PZ88_SCHBO</name>
<dbReference type="InterPro" id="IPR011050">
    <property type="entry name" value="Pectin_lyase_fold/virulence"/>
</dbReference>
<keyword evidence="2" id="KW-1185">Reference proteome</keyword>
<dbReference type="AlphaFoldDB" id="A0A430PZ88"/>
<sequence length="345" mass="38480">CLKRKDFAFLRCIPQINKTLSIDKKIVDLSTSTWGNIRIVQPNSEHYPAMLLNNPMTYTKKQSVLEYVNIENAGLLHGERVPALTIVLSFININNCFDSGLEIITPNGPIKVTNCTISKCLGRGLGLTIFNSDSTDPVTIGTENSKTDTSVSESYSVDQLALTKGNRFIKHEIDTCEFHHNQEGGLRITSIGEFGPDIHLSNLRLEENGLVMLNLTGPSAIELYLTNSRNLVIQNSYIAKHSGDIINMVLFANQLTNGIQANLTNNVIVRNKLGSVLQAHGNHFNAIQVLRNYIAHNDCGYRTMIHINGLLSQPFANNFIYDNRADILLKCEGNENLNQYSIYQK</sequence>
<dbReference type="Proteomes" id="UP000290809">
    <property type="component" value="Unassembled WGS sequence"/>
</dbReference>
<gene>
    <name evidence="1" type="ORF">DC041_0004859</name>
</gene>
<dbReference type="EMBL" id="QMKO01003870">
    <property type="protein sequence ID" value="RTG80770.1"/>
    <property type="molecule type" value="Genomic_DNA"/>
</dbReference>
<dbReference type="SUPFAM" id="SSF51126">
    <property type="entry name" value="Pectin lyase-like"/>
    <property type="match status" value="1"/>
</dbReference>
<reference evidence="1 2" key="1">
    <citation type="journal article" date="2019" name="PLoS Pathog.">
        <title>Genome sequence of the bovine parasite Schistosoma bovis Tanzania.</title>
        <authorList>
            <person name="Oey H."/>
            <person name="Zakrzewski M."/>
            <person name="Gobert G."/>
            <person name="Gravermann K."/>
            <person name="Stoye J."/>
            <person name="Jones M."/>
            <person name="Mcmanus D."/>
            <person name="Krause L."/>
        </authorList>
    </citation>
    <scope>NUCLEOTIDE SEQUENCE [LARGE SCALE GENOMIC DNA]</scope>
    <source>
        <strain evidence="1 2">TAN1997</strain>
    </source>
</reference>
<feature type="non-terminal residue" evidence="1">
    <location>
        <position position="1"/>
    </location>
</feature>
<dbReference type="STRING" id="6184.A0A430PZ88"/>
<protein>
    <submittedName>
        <fullName evidence="1">Uncharacterized protein</fullName>
    </submittedName>
</protein>